<evidence type="ECO:0000313" key="1">
    <source>
        <dbReference type="EMBL" id="KAJ3554216.1"/>
    </source>
</evidence>
<reference evidence="1" key="1">
    <citation type="submission" date="2022-07" db="EMBL/GenBank/DDBJ databases">
        <title>Genome Sequence of Phlebia brevispora.</title>
        <authorList>
            <person name="Buettner E."/>
        </authorList>
    </citation>
    <scope>NUCLEOTIDE SEQUENCE</scope>
    <source>
        <strain evidence="1">MPL23</strain>
    </source>
</reference>
<accession>A0ACC1T6A8</accession>
<protein>
    <submittedName>
        <fullName evidence="1">Uncharacterized protein</fullName>
    </submittedName>
</protein>
<keyword evidence="2" id="KW-1185">Reference proteome</keyword>
<dbReference type="Proteomes" id="UP001148662">
    <property type="component" value="Unassembled WGS sequence"/>
</dbReference>
<organism evidence="1 2">
    <name type="scientific">Phlebia brevispora</name>
    <dbReference type="NCBI Taxonomy" id="194682"/>
    <lineage>
        <taxon>Eukaryota</taxon>
        <taxon>Fungi</taxon>
        <taxon>Dikarya</taxon>
        <taxon>Basidiomycota</taxon>
        <taxon>Agaricomycotina</taxon>
        <taxon>Agaricomycetes</taxon>
        <taxon>Polyporales</taxon>
        <taxon>Meruliaceae</taxon>
        <taxon>Phlebia</taxon>
    </lineage>
</organism>
<evidence type="ECO:0000313" key="2">
    <source>
        <dbReference type="Proteomes" id="UP001148662"/>
    </source>
</evidence>
<dbReference type="EMBL" id="JANHOG010000452">
    <property type="protein sequence ID" value="KAJ3554216.1"/>
    <property type="molecule type" value="Genomic_DNA"/>
</dbReference>
<sequence>MSKLNAKAFSFVPGQAFRVPQQPAQPAAQPPLALVLAPVGAKWGDARRDDDDGHADGDVGHEQLDESGD</sequence>
<name>A0ACC1T6A8_9APHY</name>
<proteinExistence type="predicted"/>
<gene>
    <name evidence="1" type="ORF">NM688_g3223</name>
</gene>
<comment type="caution">
    <text evidence="1">The sequence shown here is derived from an EMBL/GenBank/DDBJ whole genome shotgun (WGS) entry which is preliminary data.</text>
</comment>